<dbReference type="InterPro" id="IPR013780">
    <property type="entry name" value="Glyco_hydro_b"/>
</dbReference>
<dbReference type="STRING" id="1503961.SAMN05421736_10633"/>
<dbReference type="InterPro" id="IPR014756">
    <property type="entry name" value="Ig_E-set"/>
</dbReference>
<evidence type="ECO:0000256" key="9">
    <source>
        <dbReference type="ARBA" id="ARBA00022837"/>
    </source>
</evidence>
<evidence type="ECO:0000256" key="6">
    <source>
        <dbReference type="ARBA" id="ARBA00022676"/>
    </source>
</evidence>
<dbReference type="PRINTS" id="PR00110">
    <property type="entry name" value="ALPHAAMYLASE"/>
</dbReference>
<dbReference type="OrthoDB" id="9805159at2"/>
<reference evidence="15" key="1">
    <citation type="submission" date="2016-10" db="EMBL/GenBank/DDBJ databases">
        <authorList>
            <person name="Varghese N."/>
            <person name="Submissions S."/>
        </authorList>
    </citation>
    <scope>NUCLEOTIDE SEQUENCE [LARGE SCALE GENOMIC DNA]</scope>
    <source>
        <strain evidence="15">SP</strain>
    </source>
</reference>
<dbReference type="EMBL" id="FNPI01000006">
    <property type="protein sequence ID" value="SDZ08913.1"/>
    <property type="molecule type" value="Genomic_DNA"/>
</dbReference>
<proteinExistence type="inferred from homology"/>
<dbReference type="InterPro" id="IPR006047">
    <property type="entry name" value="GH13_cat_dom"/>
</dbReference>
<dbReference type="InterPro" id="IPR013783">
    <property type="entry name" value="Ig-like_fold"/>
</dbReference>
<keyword evidence="7" id="KW-0479">Metal-binding</keyword>
<dbReference type="Gene3D" id="2.60.40.10">
    <property type="entry name" value="Immunoglobulins"/>
    <property type="match status" value="2"/>
</dbReference>
<keyword evidence="6" id="KW-0808">Transferase</keyword>
<evidence type="ECO:0000256" key="10">
    <source>
        <dbReference type="ARBA" id="ARBA00032019"/>
    </source>
</evidence>
<evidence type="ECO:0000256" key="7">
    <source>
        <dbReference type="ARBA" id="ARBA00022723"/>
    </source>
</evidence>
<evidence type="ECO:0000313" key="15">
    <source>
        <dbReference type="Proteomes" id="UP000198935"/>
    </source>
</evidence>
<dbReference type="Pfam" id="PF00686">
    <property type="entry name" value="CBM_20"/>
    <property type="match status" value="1"/>
</dbReference>
<dbReference type="InterPro" id="IPR002909">
    <property type="entry name" value="IPT_dom"/>
</dbReference>
<comment type="catalytic activity">
    <reaction evidence="1">
        <text>Cyclizes part of a (1-&gt;4)-alpha-D-glucan chain by formation of a (1-&gt;4)-alpha-D-glucosidic bond.</text>
        <dbReference type="EC" id="2.4.1.19"/>
    </reaction>
</comment>
<dbReference type="SMART" id="SM00632">
    <property type="entry name" value="Aamy_C"/>
    <property type="match status" value="1"/>
</dbReference>
<keyword evidence="14" id="KW-0326">Glycosidase</keyword>
<dbReference type="PANTHER" id="PTHR10357">
    <property type="entry name" value="ALPHA-AMYLASE FAMILY MEMBER"/>
    <property type="match status" value="1"/>
</dbReference>
<evidence type="ECO:0000256" key="5">
    <source>
        <dbReference type="ARBA" id="ARBA00019944"/>
    </source>
</evidence>
<keyword evidence="14" id="KW-0378">Hydrolase</keyword>
<dbReference type="InterPro" id="IPR002044">
    <property type="entry name" value="CBM20"/>
</dbReference>
<comment type="similarity">
    <text evidence="3 11">Belongs to the glycosyl hydrolase 13 family.</text>
</comment>
<dbReference type="PANTHER" id="PTHR10357:SF215">
    <property type="entry name" value="ALPHA-AMYLASE 1"/>
    <property type="match status" value="1"/>
</dbReference>
<evidence type="ECO:0000256" key="12">
    <source>
        <dbReference type="SAM" id="SignalP"/>
    </source>
</evidence>
<keyword evidence="15" id="KW-1185">Reference proteome</keyword>
<organism evidence="14 15">
    <name type="scientific">Evansella caseinilytica</name>
    <dbReference type="NCBI Taxonomy" id="1503961"/>
    <lineage>
        <taxon>Bacteria</taxon>
        <taxon>Bacillati</taxon>
        <taxon>Bacillota</taxon>
        <taxon>Bacilli</taxon>
        <taxon>Bacillales</taxon>
        <taxon>Bacillaceae</taxon>
        <taxon>Evansella</taxon>
    </lineage>
</organism>
<dbReference type="SUPFAM" id="SSF49452">
    <property type="entry name" value="Starch-binding domain-like"/>
    <property type="match status" value="1"/>
</dbReference>
<dbReference type="InterPro" id="IPR031319">
    <property type="entry name" value="A-amylase_C"/>
</dbReference>
<dbReference type="InterPro" id="IPR017853">
    <property type="entry name" value="GH"/>
</dbReference>
<dbReference type="InterPro" id="IPR013784">
    <property type="entry name" value="Carb-bd-like_fold"/>
</dbReference>
<dbReference type="Gene3D" id="3.20.20.80">
    <property type="entry name" value="Glycosidases"/>
    <property type="match status" value="1"/>
</dbReference>
<keyword evidence="6" id="KW-0328">Glycosyltransferase</keyword>
<feature type="domain" description="CBM20" evidence="13">
    <location>
        <begin position="596"/>
        <end position="702"/>
    </location>
</feature>
<dbReference type="EC" id="2.4.1.19" evidence="4"/>
<evidence type="ECO:0000259" key="13">
    <source>
        <dbReference type="PROSITE" id="PS51166"/>
    </source>
</evidence>
<dbReference type="AlphaFoldDB" id="A0A1H3Q6N8"/>
<dbReference type="Pfam" id="PF01833">
    <property type="entry name" value="TIG"/>
    <property type="match status" value="1"/>
</dbReference>
<keyword evidence="9" id="KW-0106">Calcium</keyword>
<comment type="cofactor">
    <cofactor evidence="2">
        <name>Ca(2+)</name>
        <dbReference type="ChEBI" id="CHEBI:29108"/>
    </cofactor>
</comment>
<dbReference type="GO" id="GO:0043895">
    <property type="term" value="F:cyclomaltodextrin glucanotransferase activity"/>
    <property type="evidence" value="ECO:0007669"/>
    <property type="project" value="UniProtKB-EC"/>
</dbReference>
<dbReference type="Proteomes" id="UP000198935">
    <property type="component" value="Unassembled WGS sequence"/>
</dbReference>
<dbReference type="GO" id="GO:0046872">
    <property type="term" value="F:metal ion binding"/>
    <property type="evidence" value="ECO:0007669"/>
    <property type="project" value="UniProtKB-KW"/>
</dbReference>
<protein>
    <recommendedName>
        <fullName evidence="5">Cyclomaltodextrin glucanotransferase</fullName>
        <ecNumber evidence="4">2.4.1.19</ecNumber>
    </recommendedName>
    <alternativeName>
        <fullName evidence="10">Cyclodextrin-glycosyltransferase</fullName>
    </alternativeName>
</protein>
<dbReference type="SMART" id="SM00642">
    <property type="entry name" value="Aamy"/>
    <property type="match status" value="1"/>
</dbReference>
<feature type="signal peptide" evidence="12">
    <location>
        <begin position="1"/>
        <end position="23"/>
    </location>
</feature>
<gene>
    <name evidence="14" type="ORF">SAMN05421736_10633</name>
</gene>
<evidence type="ECO:0000256" key="4">
    <source>
        <dbReference type="ARBA" id="ARBA00012542"/>
    </source>
</evidence>
<dbReference type="InterPro" id="IPR006046">
    <property type="entry name" value="Alpha_amylase"/>
</dbReference>
<evidence type="ECO:0000256" key="1">
    <source>
        <dbReference type="ARBA" id="ARBA00000390"/>
    </source>
</evidence>
<evidence type="ECO:0000313" key="14">
    <source>
        <dbReference type="EMBL" id="SDZ08913.1"/>
    </source>
</evidence>
<evidence type="ECO:0000256" key="11">
    <source>
        <dbReference type="RuleBase" id="RU003615"/>
    </source>
</evidence>
<name>A0A1H3Q6N8_9BACI</name>
<keyword evidence="8 12" id="KW-0732">Signal</keyword>
<dbReference type="Gene3D" id="2.60.40.1180">
    <property type="entry name" value="Golgi alpha-mannosidase II"/>
    <property type="match status" value="1"/>
</dbReference>
<dbReference type="CDD" id="cd11320">
    <property type="entry name" value="AmyAc_AmyMalt_CGTase_like"/>
    <property type="match status" value="1"/>
</dbReference>
<dbReference type="GO" id="GO:0005975">
    <property type="term" value="P:carbohydrate metabolic process"/>
    <property type="evidence" value="ECO:0007669"/>
    <property type="project" value="InterPro"/>
</dbReference>
<sequence>MFRKLLCTLVTIITLSAWIVSHGGEVHASNATNDLSNVNYAEEVIYHIVTDRFKDGDPDNNPQGQLFSNGCSDLTKYCGGDWQGIIDEIESGYLPDMGITALWISPPVENVFDLHPEGFSSYHGYWARDFKKTNPFFGDFDDFSRLIETAHAHDIKVVIDFVPNHTSPVDIEDGALYDNGTLLGHYSTDANNYFYNYGGSDFSDYENSIYRNLYDLASLNQQHSFIDKYLKESIQLWLDTGIDGIRVDAVAHMPLGWQKAFISSVYDYNPVFTFGEWFTGAQGSNHYHHFVNNSGMSALDFRYAQVAQDVLRNQKGTMHDIYDMLASTQLDYERPQDQVTFIDNHDIDRFTVEGRDTRTTDIGLAFLLTSRGVPAIYYGTENYMTGKGDPGNRKMMESFDQTTTAYQVIQKLAPLRQENKAVAYGSTKERWINDDVLIYERSFNGDYLLVAINKNVNQAYTISGLLTEMPAQVYHDVLDSLLDGQSLAVKENGTVDSFLLGPGEVSVWQHISESGSAPVIGQVGPPMGKPGDAVKISGSGFGSEPGTVYFRDTKIDVLTWDDETIVITLPETLGGKAQISVTNSDGVTSNGYDFQLLTGKQESVRFVVDNAHTNYGENVYLVGNVPELGNWNPADAIGPMFNQVVYSYPTWYYDVSVPADTALEFKFIIVDGNGNVTWESGGNHNYRVTSGSTDTVRVSFRR</sequence>
<dbReference type="GO" id="GO:0004556">
    <property type="term" value="F:alpha-amylase activity"/>
    <property type="evidence" value="ECO:0007669"/>
    <property type="project" value="InterPro"/>
</dbReference>
<dbReference type="SUPFAM" id="SSF51445">
    <property type="entry name" value="(Trans)glycosidases"/>
    <property type="match status" value="1"/>
</dbReference>
<dbReference type="SUPFAM" id="SSF81296">
    <property type="entry name" value="E set domains"/>
    <property type="match status" value="1"/>
</dbReference>
<feature type="chain" id="PRO_5038399525" description="Cyclomaltodextrin glucanotransferase" evidence="12">
    <location>
        <begin position="24"/>
        <end position="702"/>
    </location>
</feature>
<evidence type="ECO:0000256" key="3">
    <source>
        <dbReference type="ARBA" id="ARBA00008061"/>
    </source>
</evidence>
<evidence type="ECO:0000256" key="2">
    <source>
        <dbReference type="ARBA" id="ARBA00001913"/>
    </source>
</evidence>
<dbReference type="SUPFAM" id="SSF51011">
    <property type="entry name" value="Glycosyl hydrolase domain"/>
    <property type="match status" value="1"/>
</dbReference>
<dbReference type="CDD" id="cd00604">
    <property type="entry name" value="IPT_CGTD"/>
    <property type="match status" value="1"/>
</dbReference>
<evidence type="ECO:0000256" key="8">
    <source>
        <dbReference type="ARBA" id="ARBA00022729"/>
    </source>
</evidence>
<accession>A0A1H3Q6N8</accession>
<dbReference type="Pfam" id="PF00128">
    <property type="entry name" value="Alpha-amylase"/>
    <property type="match status" value="1"/>
</dbReference>
<dbReference type="PROSITE" id="PS51166">
    <property type="entry name" value="CBM20"/>
    <property type="match status" value="1"/>
</dbReference>
<dbReference type="SMART" id="SM01065">
    <property type="entry name" value="CBM_2"/>
    <property type="match status" value="1"/>
</dbReference>
<dbReference type="GO" id="GO:2001070">
    <property type="term" value="F:starch binding"/>
    <property type="evidence" value="ECO:0007669"/>
    <property type="project" value="InterPro"/>
</dbReference>
<dbReference type="SMR" id="A0A1H3Q6N8"/>